<dbReference type="Pfam" id="PF21530">
    <property type="entry name" value="Pif1_2B_dom"/>
    <property type="match status" value="1"/>
</dbReference>
<gene>
    <name evidence="2" type="ORF">ARMGADRAFT_402462</name>
</gene>
<dbReference type="STRING" id="47427.A0A2H3E3M8"/>
<protein>
    <recommendedName>
        <fullName evidence="1">DNA helicase Pif1-like 2B domain-containing protein</fullName>
    </recommendedName>
</protein>
<sequence>MDRLLERLVAPKLIQLKVGAQVMLIKNLEQGHLVNGSVGSVVDFETQHEALTSEDTEIGEVERKDETDEERAARLEKLPAQQVWPVVRFANGRRILCIPQEFTVENSNGDVEAKRDQLGPLACTSRRVRPLNVSELISSAFLRRVKHT</sequence>
<dbReference type="Proteomes" id="UP000217790">
    <property type="component" value="Unassembled WGS sequence"/>
</dbReference>
<evidence type="ECO:0000313" key="3">
    <source>
        <dbReference type="Proteomes" id="UP000217790"/>
    </source>
</evidence>
<dbReference type="OrthoDB" id="432234at2759"/>
<dbReference type="EMBL" id="KZ293646">
    <property type="protein sequence ID" value="PBL00941.1"/>
    <property type="molecule type" value="Genomic_DNA"/>
</dbReference>
<dbReference type="AlphaFoldDB" id="A0A2H3E3M8"/>
<organism evidence="2 3">
    <name type="scientific">Armillaria gallica</name>
    <name type="common">Bulbous honey fungus</name>
    <name type="synonym">Armillaria bulbosa</name>
    <dbReference type="NCBI Taxonomy" id="47427"/>
    <lineage>
        <taxon>Eukaryota</taxon>
        <taxon>Fungi</taxon>
        <taxon>Dikarya</taxon>
        <taxon>Basidiomycota</taxon>
        <taxon>Agaricomycotina</taxon>
        <taxon>Agaricomycetes</taxon>
        <taxon>Agaricomycetidae</taxon>
        <taxon>Agaricales</taxon>
        <taxon>Marasmiineae</taxon>
        <taxon>Physalacriaceae</taxon>
        <taxon>Armillaria</taxon>
    </lineage>
</organism>
<reference evidence="3" key="1">
    <citation type="journal article" date="2017" name="Nat. Ecol. Evol.">
        <title>Genome expansion and lineage-specific genetic innovations in the forest pathogenic fungi Armillaria.</title>
        <authorList>
            <person name="Sipos G."/>
            <person name="Prasanna A.N."/>
            <person name="Walter M.C."/>
            <person name="O'Connor E."/>
            <person name="Balint B."/>
            <person name="Krizsan K."/>
            <person name="Kiss B."/>
            <person name="Hess J."/>
            <person name="Varga T."/>
            <person name="Slot J."/>
            <person name="Riley R."/>
            <person name="Boka B."/>
            <person name="Rigling D."/>
            <person name="Barry K."/>
            <person name="Lee J."/>
            <person name="Mihaltcheva S."/>
            <person name="LaButti K."/>
            <person name="Lipzen A."/>
            <person name="Waldron R."/>
            <person name="Moloney N.M."/>
            <person name="Sperisen C."/>
            <person name="Kredics L."/>
            <person name="Vagvoelgyi C."/>
            <person name="Patrignani A."/>
            <person name="Fitzpatrick D."/>
            <person name="Nagy I."/>
            <person name="Doyle S."/>
            <person name="Anderson J.B."/>
            <person name="Grigoriev I.V."/>
            <person name="Gueldener U."/>
            <person name="Muensterkoetter M."/>
            <person name="Nagy L.G."/>
        </authorList>
    </citation>
    <scope>NUCLEOTIDE SEQUENCE [LARGE SCALE GENOMIC DNA]</scope>
    <source>
        <strain evidence="3">Ar21-2</strain>
    </source>
</reference>
<name>A0A2H3E3M8_ARMGA</name>
<evidence type="ECO:0000259" key="1">
    <source>
        <dbReference type="Pfam" id="PF21530"/>
    </source>
</evidence>
<keyword evidence="3" id="KW-1185">Reference proteome</keyword>
<dbReference type="InterPro" id="IPR049163">
    <property type="entry name" value="Pif1-like_2B_dom"/>
</dbReference>
<dbReference type="InParanoid" id="A0A2H3E3M8"/>
<dbReference type="OMA" id="VDFETQH"/>
<proteinExistence type="predicted"/>
<accession>A0A2H3E3M8</accession>
<evidence type="ECO:0000313" key="2">
    <source>
        <dbReference type="EMBL" id="PBL00941.1"/>
    </source>
</evidence>
<feature type="domain" description="DNA helicase Pif1-like 2B" evidence="1">
    <location>
        <begin position="6"/>
        <end position="44"/>
    </location>
</feature>